<keyword evidence="1" id="KW-0732">Signal</keyword>
<dbReference type="Gene3D" id="3.10.200.10">
    <property type="entry name" value="Alpha carbonic anhydrase"/>
    <property type="match status" value="1"/>
</dbReference>
<feature type="domain" description="Alpha-carbonic anhydrase" evidence="2">
    <location>
        <begin position="46"/>
        <end position="297"/>
    </location>
</feature>
<evidence type="ECO:0000256" key="1">
    <source>
        <dbReference type="SAM" id="SignalP"/>
    </source>
</evidence>
<evidence type="ECO:0000313" key="3">
    <source>
        <dbReference type="EMBL" id="CAB9503423.1"/>
    </source>
</evidence>
<evidence type="ECO:0000313" key="4">
    <source>
        <dbReference type="Proteomes" id="UP001153069"/>
    </source>
</evidence>
<dbReference type="GO" id="GO:0008270">
    <property type="term" value="F:zinc ion binding"/>
    <property type="evidence" value="ECO:0007669"/>
    <property type="project" value="InterPro"/>
</dbReference>
<dbReference type="SUPFAM" id="SSF51069">
    <property type="entry name" value="Carbonic anhydrase"/>
    <property type="match status" value="1"/>
</dbReference>
<dbReference type="InterPro" id="IPR023561">
    <property type="entry name" value="Carbonic_anhydrase_a-class"/>
</dbReference>
<dbReference type="GO" id="GO:0004089">
    <property type="term" value="F:carbonate dehydratase activity"/>
    <property type="evidence" value="ECO:0007669"/>
    <property type="project" value="InterPro"/>
</dbReference>
<feature type="chain" id="PRO_5040152853" evidence="1">
    <location>
        <begin position="24"/>
        <end position="297"/>
    </location>
</feature>
<dbReference type="PROSITE" id="PS51144">
    <property type="entry name" value="ALPHA_CA_2"/>
    <property type="match status" value="1"/>
</dbReference>
<keyword evidence="4" id="KW-1185">Reference proteome</keyword>
<name>A0A9N8H698_9STRA</name>
<dbReference type="PANTHER" id="PTHR18952">
    <property type="entry name" value="CARBONIC ANHYDRASE"/>
    <property type="match status" value="1"/>
</dbReference>
<proteinExistence type="predicted"/>
<sequence>MFVSRFATLLIYSISWIARNVEGADPVVFDYADPDTDWPLLGFVPTPFGMEPNECGRSDRQSPINIPGSLMMSNCRSPVTPYVLDNSKESCLFSELTFPIKDIDVGVGFGNCSIPPTIKLDNGSFGNSVEYTALQFHIHTGTEHSFDGDFADAELHIVHANLAVPDFSFATGDFQVVGVKIKGEGTETHPIFEKLLVQWEAALGEIEVFCTGGHPKVGIQVRWLLRVQPTVFWNLASEVLTVSESQVTRMFAVINNYRYPEGSTAECNLNEKPSPEGWTSRPPQQLHRVVKQCGVRS</sequence>
<reference evidence="3" key="1">
    <citation type="submission" date="2020-06" db="EMBL/GenBank/DDBJ databases">
        <authorList>
            <consortium name="Plant Systems Biology data submission"/>
        </authorList>
    </citation>
    <scope>NUCLEOTIDE SEQUENCE</scope>
    <source>
        <strain evidence="3">D6</strain>
    </source>
</reference>
<accession>A0A9N8H698</accession>
<dbReference type="SMART" id="SM01057">
    <property type="entry name" value="Carb_anhydrase"/>
    <property type="match status" value="1"/>
</dbReference>
<dbReference type="AlphaFoldDB" id="A0A9N8H698"/>
<protein>
    <submittedName>
        <fullName evidence="3">Carbonic anhydrase</fullName>
    </submittedName>
</protein>
<gene>
    <name evidence="3" type="ORF">SEMRO_165_G073860.1</name>
</gene>
<dbReference type="Proteomes" id="UP001153069">
    <property type="component" value="Unassembled WGS sequence"/>
</dbReference>
<dbReference type="EMBL" id="CAICTM010000164">
    <property type="protein sequence ID" value="CAB9503423.1"/>
    <property type="molecule type" value="Genomic_DNA"/>
</dbReference>
<evidence type="ECO:0000259" key="2">
    <source>
        <dbReference type="PROSITE" id="PS51144"/>
    </source>
</evidence>
<organism evidence="3 4">
    <name type="scientific">Seminavis robusta</name>
    <dbReference type="NCBI Taxonomy" id="568900"/>
    <lineage>
        <taxon>Eukaryota</taxon>
        <taxon>Sar</taxon>
        <taxon>Stramenopiles</taxon>
        <taxon>Ochrophyta</taxon>
        <taxon>Bacillariophyta</taxon>
        <taxon>Bacillariophyceae</taxon>
        <taxon>Bacillariophycidae</taxon>
        <taxon>Naviculales</taxon>
        <taxon>Naviculaceae</taxon>
        <taxon>Seminavis</taxon>
    </lineage>
</organism>
<dbReference type="InterPro" id="IPR036398">
    <property type="entry name" value="CA_dom_sf"/>
</dbReference>
<comment type="caution">
    <text evidence="3">The sequence shown here is derived from an EMBL/GenBank/DDBJ whole genome shotgun (WGS) entry which is preliminary data.</text>
</comment>
<dbReference type="InterPro" id="IPR001148">
    <property type="entry name" value="CA_dom"/>
</dbReference>
<dbReference type="GO" id="GO:0005886">
    <property type="term" value="C:plasma membrane"/>
    <property type="evidence" value="ECO:0007669"/>
    <property type="project" value="TreeGrafter"/>
</dbReference>
<feature type="signal peptide" evidence="1">
    <location>
        <begin position="1"/>
        <end position="23"/>
    </location>
</feature>
<dbReference type="OrthoDB" id="429145at2759"/>
<dbReference type="Pfam" id="PF00194">
    <property type="entry name" value="Carb_anhydrase"/>
    <property type="match status" value="1"/>
</dbReference>
<dbReference type="PANTHER" id="PTHR18952:SF278">
    <property type="entry name" value="CARBONIC ANHYDRASE"/>
    <property type="match status" value="1"/>
</dbReference>